<keyword evidence="7" id="KW-1185">Reference proteome</keyword>
<dbReference type="PANTHER" id="PTHR37326:SF1">
    <property type="entry name" value="BLL3975 PROTEIN"/>
    <property type="match status" value="1"/>
</dbReference>
<keyword evidence="3" id="KW-0378">Hydrolase</keyword>
<evidence type="ECO:0000256" key="2">
    <source>
        <dbReference type="ARBA" id="ARBA00022723"/>
    </source>
</evidence>
<evidence type="ECO:0000313" key="7">
    <source>
        <dbReference type="Proteomes" id="UP000563151"/>
    </source>
</evidence>
<protein>
    <submittedName>
        <fullName evidence="6">Succinylglutamate desuccinylase/aspartoacylase family protein</fullName>
    </submittedName>
</protein>
<evidence type="ECO:0000256" key="4">
    <source>
        <dbReference type="ARBA" id="ARBA00022833"/>
    </source>
</evidence>
<dbReference type="InterPro" id="IPR053138">
    <property type="entry name" value="N-alpha-Ac-DABA_deacetylase"/>
</dbReference>
<dbReference type="PANTHER" id="PTHR37326">
    <property type="entry name" value="BLL3975 PROTEIN"/>
    <property type="match status" value="1"/>
</dbReference>
<dbReference type="Proteomes" id="UP000563151">
    <property type="component" value="Unassembled WGS sequence"/>
</dbReference>
<gene>
    <name evidence="6" type="ORF">HGG79_04785</name>
</gene>
<sequence>MRKKYVFIIVILILIAGVGTYIKSGTVNKSYYIMKGSELETSVYFINGEENGAKIFIIGGIHGNEIAGIEAAEKIKKLNIKKGKIIVIPKCNIEACKNGERNPYYMQDLNRNFPGKDNGTDTERLAYEIYNLIKKEKPDIVIDLHEWESSSPAIIFNSTKNAFPLILTIIDKMNNDIIGVKNFSYYSTPPPGSINKEVSQRLNIPIITIESYMKEKLEDRINMHINIVNTVLKYYGMDE</sequence>
<name>A0A923E8M2_CLOTT</name>
<evidence type="ECO:0000256" key="1">
    <source>
        <dbReference type="ARBA" id="ARBA00001947"/>
    </source>
</evidence>
<comment type="caution">
    <text evidence="6">The sequence shown here is derived from an EMBL/GenBank/DDBJ whole genome shotgun (WGS) entry which is preliminary data.</text>
</comment>
<keyword evidence="4" id="KW-0862">Zinc</keyword>
<dbReference type="GO" id="GO:0046872">
    <property type="term" value="F:metal ion binding"/>
    <property type="evidence" value="ECO:0007669"/>
    <property type="project" value="UniProtKB-KW"/>
</dbReference>
<dbReference type="Pfam" id="PF24827">
    <property type="entry name" value="AstE_AspA_cat"/>
    <property type="match status" value="1"/>
</dbReference>
<accession>A0A923E8M2</accession>
<evidence type="ECO:0000313" key="6">
    <source>
        <dbReference type="EMBL" id="MBC2397099.1"/>
    </source>
</evidence>
<comment type="cofactor">
    <cofactor evidence="1">
        <name>Zn(2+)</name>
        <dbReference type="ChEBI" id="CHEBI:29105"/>
    </cofactor>
</comment>
<evidence type="ECO:0000256" key="3">
    <source>
        <dbReference type="ARBA" id="ARBA00022801"/>
    </source>
</evidence>
<organism evidence="6 7">
    <name type="scientific">Clostridium tetanomorphum</name>
    <dbReference type="NCBI Taxonomy" id="1553"/>
    <lineage>
        <taxon>Bacteria</taxon>
        <taxon>Bacillati</taxon>
        <taxon>Bacillota</taxon>
        <taxon>Clostridia</taxon>
        <taxon>Eubacteriales</taxon>
        <taxon>Clostridiaceae</taxon>
        <taxon>Clostridium</taxon>
    </lineage>
</organism>
<keyword evidence="2" id="KW-0479">Metal-binding</keyword>
<proteinExistence type="predicted"/>
<dbReference type="AlphaFoldDB" id="A0A923E8M2"/>
<dbReference type="RefSeq" id="WP_035147870.1">
    <property type="nucleotide sequence ID" value="NZ_JAAZWO010000004.1"/>
</dbReference>
<dbReference type="InterPro" id="IPR055438">
    <property type="entry name" value="AstE_AspA_cat"/>
</dbReference>
<dbReference type="Gene3D" id="3.40.630.10">
    <property type="entry name" value="Zn peptidases"/>
    <property type="match status" value="1"/>
</dbReference>
<dbReference type="GO" id="GO:0016788">
    <property type="term" value="F:hydrolase activity, acting on ester bonds"/>
    <property type="evidence" value="ECO:0007669"/>
    <property type="project" value="InterPro"/>
</dbReference>
<evidence type="ECO:0000259" key="5">
    <source>
        <dbReference type="Pfam" id="PF24827"/>
    </source>
</evidence>
<reference evidence="6 7" key="1">
    <citation type="submission" date="2020-04" db="EMBL/GenBank/DDBJ databases">
        <title>Genomic insights into acetone-butanol-ethanol (ABE) fermentation by sequencing solventogenic clostridia strains.</title>
        <authorList>
            <person name="Brown S."/>
        </authorList>
    </citation>
    <scope>NUCLEOTIDE SEQUENCE [LARGE SCALE GENOMIC DNA]</scope>
    <source>
        <strain evidence="6 7">DJ011</strain>
    </source>
</reference>
<dbReference type="EMBL" id="JAAZWO010000004">
    <property type="protein sequence ID" value="MBC2397099.1"/>
    <property type="molecule type" value="Genomic_DNA"/>
</dbReference>
<dbReference type="SUPFAM" id="SSF53187">
    <property type="entry name" value="Zn-dependent exopeptidases"/>
    <property type="match status" value="1"/>
</dbReference>
<feature type="domain" description="Succinylglutamate desuccinylase/Aspartoacylase catalytic" evidence="5">
    <location>
        <begin position="52"/>
        <end position="168"/>
    </location>
</feature>